<dbReference type="InterPro" id="IPR018712">
    <property type="entry name" value="Tle1-like_cat"/>
</dbReference>
<dbReference type="EMBL" id="KZ293503">
    <property type="protein sequence ID" value="PBK59487.1"/>
    <property type="molecule type" value="Genomic_DNA"/>
</dbReference>
<sequence length="344" mass="39607">NYRNLVVCLDGTSNQFGHFNTNVVELHSRVLKDDGGIRQLTFYSSGIGTHVPSGKHSLGNWLYKAVDMAIAWNFRNIVEKAYRWLADNYKPRDRIYLFGKLFPAVGFSRGAYQVRALAGMVERLGLVFAGNTTLIPLIYAPPAEIRDETEAEAFAANFKRTFSRKVKVHFIGAWDTVSSVGFIRQRPLPLTTSASHVCFFRQGLALDERRVKFLPEFLADERIACSYSENPESNITTNVKEVWFVGSHSDMYRKHSFDLTSVPLSWMEHEASEAGLRFAEREAIGEWTWDRLRKDEPTKSLRDLWWIPEYLPIKWSVYSGKEISTTRYSNFLVDYRRVAKLTHV</sequence>
<feature type="non-terminal residue" evidence="2">
    <location>
        <position position="1"/>
    </location>
</feature>
<dbReference type="AlphaFoldDB" id="A0A2H3B4F3"/>
<organism evidence="2 3">
    <name type="scientific">Armillaria solidipes</name>
    <dbReference type="NCBI Taxonomy" id="1076256"/>
    <lineage>
        <taxon>Eukaryota</taxon>
        <taxon>Fungi</taxon>
        <taxon>Dikarya</taxon>
        <taxon>Basidiomycota</taxon>
        <taxon>Agaricomycotina</taxon>
        <taxon>Agaricomycetes</taxon>
        <taxon>Agaricomycetidae</taxon>
        <taxon>Agaricales</taxon>
        <taxon>Marasmiineae</taxon>
        <taxon>Physalacriaceae</taxon>
        <taxon>Armillaria</taxon>
    </lineage>
</organism>
<evidence type="ECO:0000313" key="3">
    <source>
        <dbReference type="Proteomes" id="UP000218334"/>
    </source>
</evidence>
<proteinExistence type="predicted"/>
<reference evidence="3" key="1">
    <citation type="journal article" date="2017" name="Nat. Ecol. Evol.">
        <title>Genome expansion and lineage-specific genetic innovations in the forest pathogenic fungi Armillaria.</title>
        <authorList>
            <person name="Sipos G."/>
            <person name="Prasanna A.N."/>
            <person name="Walter M.C."/>
            <person name="O'Connor E."/>
            <person name="Balint B."/>
            <person name="Krizsan K."/>
            <person name="Kiss B."/>
            <person name="Hess J."/>
            <person name="Varga T."/>
            <person name="Slot J."/>
            <person name="Riley R."/>
            <person name="Boka B."/>
            <person name="Rigling D."/>
            <person name="Barry K."/>
            <person name="Lee J."/>
            <person name="Mihaltcheva S."/>
            <person name="LaButti K."/>
            <person name="Lipzen A."/>
            <person name="Waldron R."/>
            <person name="Moloney N.M."/>
            <person name="Sperisen C."/>
            <person name="Kredics L."/>
            <person name="Vagvoelgyi C."/>
            <person name="Patrignani A."/>
            <person name="Fitzpatrick D."/>
            <person name="Nagy I."/>
            <person name="Doyle S."/>
            <person name="Anderson J.B."/>
            <person name="Grigoriev I.V."/>
            <person name="Gueldener U."/>
            <person name="Muensterkoetter M."/>
            <person name="Nagy L.G."/>
        </authorList>
    </citation>
    <scope>NUCLEOTIDE SEQUENCE [LARGE SCALE GENOMIC DNA]</scope>
    <source>
        <strain evidence="3">28-4</strain>
    </source>
</reference>
<name>A0A2H3B4F3_9AGAR</name>
<dbReference type="STRING" id="1076256.A0A2H3B4F3"/>
<dbReference type="PANTHER" id="PTHR33840:SF2">
    <property type="entry name" value="TLE1 PHOSPHOLIPASE DOMAIN-CONTAINING PROTEIN"/>
    <property type="match status" value="1"/>
</dbReference>
<evidence type="ECO:0000313" key="2">
    <source>
        <dbReference type="EMBL" id="PBK59487.1"/>
    </source>
</evidence>
<keyword evidence="3" id="KW-1185">Reference proteome</keyword>
<gene>
    <name evidence="2" type="ORF">ARMSODRAFT_899214</name>
</gene>
<dbReference type="Pfam" id="PF09994">
    <property type="entry name" value="T6SS_Tle1-like_cat"/>
    <property type="match status" value="1"/>
</dbReference>
<protein>
    <recommendedName>
        <fullName evidence="1">T6SS Phospholipase effector Tle1-like catalytic domain-containing protein</fullName>
    </recommendedName>
</protein>
<dbReference type="PANTHER" id="PTHR33840">
    <property type="match status" value="1"/>
</dbReference>
<evidence type="ECO:0000259" key="1">
    <source>
        <dbReference type="Pfam" id="PF09994"/>
    </source>
</evidence>
<accession>A0A2H3B4F3</accession>
<feature type="domain" description="T6SS Phospholipase effector Tle1-like catalytic" evidence="1">
    <location>
        <begin position="3"/>
        <end position="269"/>
    </location>
</feature>
<dbReference type="Proteomes" id="UP000218334">
    <property type="component" value="Unassembled WGS sequence"/>
</dbReference>